<dbReference type="Proteomes" id="UP001597493">
    <property type="component" value="Unassembled WGS sequence"/>
</dbReference>
<dbReference type="GO" id="GO:0016491">
    <property type="term" value="F:oxidoreductase activity"/>
    <property type="evidence" value="ECO:0007669"/>
    <property type="project" value="UniProtKB-KW"/>
</dbReference>
<dbReference type="PANTHER" id="PTHR43157:SF31">
    <property type="entry name" value="PHOSPHATIDYLINOSITOL-GLYCAN BIOSYNTHESIS CLASS F PROTEIN"/>
    <property type="match status" value="1"/>
</dbReference>
<dbReference type="SUPFAM" id="SSF51735">
    <property type="entry name" value="NAD(P)-binding Rossmann-fold domains"/>
    <property type="match status" value="1"/>
</dbReference>
<dbReference type="InterPro" id="IPR002347">
    <property type="entry name" value="SDR_fam"/>
</dbReference>
<dbReference type="Gene3D" id="3.40.50.720">
    <property type="entry name" value="NAD(P)-binding Rossmann-like Domain"/>
    <property type="match status" value="1"/>
</dbReference>
<name>A0ABW5QU01_9BACL</name>
<dbReference type="PRINTS" id="PR00081">
    <property type="entry name" value="GDHRDH"/>
</dbReference>
<keyword evidence="1 3" id="KW-0560">Oxidoreductase</keyword>
<dbReference type="InterPro" id="IPR036291">
    <property type="entry name" value="NAD(P)-bd_dom_sf"/>
</dbReference>
<dbReference type="EC" id="1.-.-.-" evidence="3"/>
<comment type="caution">
    <text evidence="3">The sequence shown here is derived from an EMBL/GenBank/DDBJ whole genome shotgun (WGS) entry which is preliminary data.</text>
</comment>
<sequence length="280" mass="30718">MEHEYKVYMVTGATDGIGKATAELLARTGAAVLLHGRDRNKCEAVARELSRRTGNRKLRCYVADYRSLAEVERAAESIASCEPRLDVLINNAGIGSGKLSDKVRKLSGDGHELRLAVNYLAPYLLTRRLVPLLRSSAPARIVNVASVGQKQIALDNLMLENKYDPFEAYKQSKLALILFTFELAERLKPAGVTVNCLHPGSLLNAKMVRESLPFAFGSAKSGAECVAHLALSPGLSGVTGRYYDQKTEARAHPQAYDRRFRQLLWSVTAKLTGLSDDDEA</sequence>
<evidence type="ECO:0000313" key="3">
    <source>
        <dbReference type="EMBL" id="MFD2659822.1"/>
    </source>
</evidence>
<organism evidence="3 4">
    <name type="scientific">Paenibacillus thailandensis</name>
    <dbReference type="NCBI Taxonomy" id="393250"/>
    <lineage>
        <taxon>Bacteria</taxon>
        <taxon>Bacillati</taxon>
        <taxon>Bacillota</taxon>
        <taxon>Bacilli</taxon>
        <taxon>Bacillales</taxon>
        <taxon>Paenibacillaceae</taxon>
        <taxon>Paenibacillus</taxon>
    </lineage>
</organism>
<protein>
    <submittedName>
        <fullName evidence="3">SDR family oxidoreductase</fullName>
        <ecNumber evidence="3">1.-.-.-</ecNumber>
    </submittedName>
</protein>
<evidence type="ECO:0000256" key="2">
    <source>
        <dbReference type="RuleBase" id="RU000363"/>
    </source>
</evidence>
<gene>
    <name evidence="3" type="ORF">ACFSW5_06010</name>
</gene>
<dbReference type="Pfam" id="PF00106">
    <property type="entry name" value="adh_short"/>
    <property type="match status" value="1"/>
</dbReference>
<dbReference type="EMBL" id="JBHUMY010000006">
    <property type="protein sequence ID" value="MFD2659822.1"/>
    <property type="molecule type" value="Genomic_DNA"/>
</dbReference>
<dbReference type="PANTHER" id="PTHR43157">
    <property type="entry name" value="PHOSPHATIDYLINOSITOL-GLYCAN BIOSYNTHESIS CLASS F PROTEIN-RELATED"/>
    <property type="match status" value="1"/>
</dbReference>
<accession>A0ABW5QU01</accession>
<proteinExistence type="inferred from homology"/>
<dbReference type="CDD" id="cd05327">
    <property type="entry name" value="retinol-DH_like_SDR_c_like"/>
    <property type="match status" value="1"/>
</dbReference>
<dbReference type="PRINTS" id="PR00080">
    <property type="entry name" value="SDRFAMILY"/>
</dbReference>
<reference evidence="4" key="1">
    <citation type="journal article" date="2019" name="Int. J. Syst. Evol. Microbiol.">
        <title>The Global Catalogue of Microorganisms (GCM) 10K type strain sequencing project: providing services to taxonomists for standard genome sequencing and annotation.</title>
        <authorList>
            <consortium name="The Broad Institute Genomics Platform"/>
            <consortium name="The Broad Institute Genome Sequencing Center for Infectious Disease"/>
            <person name="Wu L."/>
            <person name="Ma J."/>
        </authorList>
    </citation>
    <scope>NUCLEOTIDE SEQUENCE [LARGE SCALE GENOMIC DNA]</scope>
    <source>
        <strain evidence="4">TISTR 1827</strain>
    </source>
</reference>
<dbReference type="RefSeq" id="WP_379270501.1">
    <property type="nucleotide sequence ID" value="NZ_JBHUMY010000006.1"/>
</dbReference>
<comment type="similarity">
    <text evidence="2">Belongs to the short-chain dehydrogenases/reductases (SDR) family.</text>
</comment>
<evidence type="ECO:0000313" key="4">
    <source>
        <dbReference type="Proteomes" id="UP001597493"/>
    </source>
</evidence>
<evidence type="ECO:0000256" key="1">
    <source>
        <dbReference type="ARBA" id="ARBA00023002"/>
    </source>
</evidence>
<keyword evidence="4" id="KW-1185">Reference proteome</keyword>